<proteinExistence type="predicted"/>
<evidence type="ECO:0000313" key="3">
    <source>
        <dbReference type="Proteomes" id="UP000314294"/>
    </source>
</evidence>
<dbReference type="AlphaFoldDB" id="A0A4Z2E9Y7"/>
<comment type="caution">
    <text evidence="2">The sequence shown here is derived from an EMBL/GenBank/DDBJ whole genome shotgun (WGS) entry which is preliminary data.</text>
</comment>
<reference evidence="2 3" key="1">
    <citation type="submission" date="2019-03" db="EMBL/GenBank/DDBJ databases">
        <title>First draft genome of Liparis tanakae, snailfish: a comprehensive survey of snailfish specific genes.</title>
        <authorList>
            <person name="Kim W."/>
            <person name="Song I."/>
            <person name="Jeong J.-H."/>
            <person name="Kim D."/>
            <person name="Kim S."/>
            <person name="Ryu S."/>
            <person name="Song J.Y."/>
            <person name="Lee S.K."/>
        </authorList>
    </citation>
    <scope>NUCLEOTIDE SEQUENCE [LARGE SCALE GENOMIC DNA]</scope>
    <source>
        <tissue evidence="2">Muscle</tissue>
    </source>
</reference>
<organism evidence="2 3">
    <name type="scientific">Liparis tanakae</name>
    <name type="common">Tanaka's snailfish</name>
    <dbReference type="NCBI Taxonomy" id="230148"/>
    <lineage>
        <taxon>Eukaryota</taxon>
        <taxon>Metazoa</taxon>
        <taxon>Chordata</taxon>
        <taxon>Craniata</taxon>
        <taxon>Vertebrata</taxon>
        <taxon>Euteleostomi</taxon>
        <taxon>Actinopterygii</taxon>
        <taxon>Neopterygii</taxon>
        <taxon>Teleostei</taxon>
        <taxon>Neoteleostei</taxon>
        <taxon>Acanthomorphata</taxon>
        <taxon>Eupercaria</taxon>
        <taxon>Perciformes</taxon>
        <taxon>Cottioidei</taxon>
        <taxon>Cottales</taxon>
        <taxon>Liparidae</taxon>
        <taxon>Liparis</taxon>
    </lineage>
</organism>
<gene>
    <name evidence="2" type="ORF">EYF80_064284</name>
</gene>
<evidence type="ECO:0000256" key="1">
    <source>
        <dbReference type="SAM" id="MobiDB-lite"/>
    </source>
</evidence>
<dbReference type="EMBL" id="SRLO01012157">
    <property type="protein sequence ID" value="TNN25585.1"/>
    <property type="molecule type" value="Genomic_DNA"/>
</dbReference>
<protein>
    <submittedName>
        <fullName evidence="2">Uncharacterized protein</fullName>
    </submittedName>
</protein>
<keyword evidence="3" id="KW-1185">Reference proteome</keyword>
<sequence>MFGSIGAKVKVKVMKRSDTQAASELLGGVCGSVGRAAPAEVNFHLILTAERSCQPHFSGAARPGEDIQSDAARPTDSA</sequence>
<dbReference type="Proteomes" id="UP000314294">
    <property type="component" value="Unassembled WGS sequence"/>
</dbReference>
<feature type="region of interest" description="Disordered" evidence="1">
    <location>
        <begin position="57"/>
        <end position="78"/>
    </location>
</feature>
<accession>A0A4Z2E9Y7</accession>
<evidence type="ECO:0000313" key="2">
    <source>
        <dbReference type="EMBL" id="TNN25585.1"/>
    </source>
</evidence>
<name>A0A4Z2E9Y7_9TELE</name>